<feature type="domain" description="ABC transporter" evidence="3">
    <location>
        <begin position="1"/>
        <end position="197"/>
    </location>
</feature>
<dbReference type="InterPro" id="IPR017871">
    <property type="entry name" value="ABC_transporter-like_CS"/>
</dbReference>
<dbReference type="SMART" id="SM00382">
    <property type="entry name" value="AAA"/>
    <property type="match status" value="1"/>
</dbReference>
<dbReference type="GeneID" id="76608946"/>
<keyword evidence="2" id="KW-0067">ATP-binding</keyword>
<keyword evidence="1" id="KW-0547">Nucleotide-binding</keyword>
<organism evidence="4 5">
    <name type="scientific">Microbulbifer thermotolerans</name>
    <dbReference type="NCBI Taxonomy" id="252514"/>
    <lineage>
        <taxon>Bacteria</taxon>
        <taxon>Pseudomonadati</taxon>
        <taxon>Pseudomonadota</taxon>
        <taxon>Gammaproteobacteria</taxon>
        <taxon>Cellvibrionales</taxon>
        <taxon>Microbulbiferaceae</taxon>
        <taxon>Microbulbifer</taxon>
    </lineage>
</organism>
<dbReference type="InterPro" id="IPR003439">
    <property type="entry name" value="ABC_transporter-like_ATP-bd"/>
</dbReference>
<keyword evidence="5" id="KW-1185">Reference proteome</keyword>
<dbReference type="PROSITE" id="PS00211">
    <property type="entry name" value="ABC_TRANSPORTER_1"/>
    <property type="match status" value="1"/>
</dbReference>
<protein>
    <submittedName>
        <fullName evidence="4">ABC transporter</fullName>
    </submittedName>
</protein>
<dbReference type="SUPFAM" id="SSF52540">
    <property type="entry name" value="P-loop containing nucleoside triphosphate hydrolases"/>
    <property type="match status" value="1"/>
</dbReference>
<sequence length="199" mass="22298">MAKLILHQVSIGTLQNINLEVAPEEIVCLSGPSGAGKSRLLRAVADLEPHGGTVKLGNLAQGLVPGHRWRRSVMMVPAESAWWFDTVGEHLYKPMPKALHALGFDEDVSEWSVSRLSSGEKQRLALIRALSREPDVLLLDEPTANLDEKTTRQVEDWLISVIHAQNRPVLWVAHSREQIRRVAKRHFCIEGSKLLELQE</sequence>
<accession>A0A143HQ06</accession>
<dbReference type="InterPro" id="IPR027417">
    <property type="entry name" value="P-loop_NTPase"/>
</dbReference>
<name>A0A143HQ06_MICTH</name>
<dbReference type="PANTHER" id="PTHR43119:SF1">
    <property type="entry name" value="ABC TRANSPORTER DOMAIN-CONTAINING PROTEIN"/>
    <property type="match status" value="1"/>
</dbReference>
<dbReference type="GO" id="GO:0016887">
    <property type="term" value="F:ATP hydrolysis activity"/>
    <property type="evidence" value="ECO:0007669"/>
    <property type="project" value="InterPro"/>
</dbReference>
<dbReference type="GO" id="GO:0005524">
    <property type="term" value="F:ATP binding"/>
    <property type="evidence" value="ECO:0007669"/>
    <property type="project" value="UniProtKB-KW"/>
</dbReference>
<evidence type="ECO:0000313" key="4">
    <source>
        <dbReference type="EMBL" id="AMX03362.1"/>
    </source>
</evidence>
<evidence type="ECO:0000259" key="3">
    <source>
        <dbReference type="PROSITE" id="PS50893"/>
    </source>
</evidence>
<dbReference type="PANTHER" id="PTHR43119">
    <property type="entry name" value="ABC TRANSPORT PROTEIN ATP-BINDING COMPONENT-RELATED"/>
    <property type="match status" value="1"/>
</dbReference>
<evidence type="ECO:0000256" key="1">
    <source>
        <dbReference type="ARBA" id="ARBA00022741"/>
    </source>
</evidence>
<dbReference type="KEGG" id="mthd:A3224_12920"/>
<evidence type="ECO:0000256" key="2">
    <source>
        <dbReference type="ARBA" id="ARBA00022840"/>
    </source>
</evidence>
<proteinExistence type="predicted"/>
<gene>
    <name evidence="4" type="ORF">A3224_12920</name>
</gene>
<dbReference type="PROSITE" id="PS50893">
    <property type="entry name" value="ABC_TRANSPORTER_2"/>
    <property type="match status" value="1"/>
</dbReference>
<dbReference type="Gene3D" id="3.40.50.300">
    <property type="entry name" value="P-loop containing nucleotide triphosphate hydrolases"/>
    <property type="match status" value="1"/>
</dbReference>
<dbReference type="InterPro" id="IPR003593">
    <property type="entry name" value="AAA+_ATPase"/>
</dbReference>
<evidence type="ECO:0000313" key="5">
    <source>
        <dbReference type="Proteomes" id="UP000076077"/>
    </source>
</evidence>
<reference evidence="5" key="1">
    <citation type="submission" date="2016-03" db="EMBL/GenBank/DDBJ databases">
        <authorList>
            <person name="Lee Y.-S."/>
            <person name="Choi Y.-L."/>
        </authorList>
    </citation>
    <scope>NUCLEOTIDE SEQUENCE [LARGE SCALE GENOMIC DNA]</scope>
    <source>
        <strain evidence="5">DAU221</strain>
    </source>
</reference>
<dbReference type="Pfam" id="PF00005">
    <property type="entry name" value="ABC_tran"/>
    <property type="match status" value="1"/>
</dbReference>
<dbReference type="AlphaFoldDB" id="A0A143HQ06"/>
<dbReference type="EMBL" id="CP014864">
    <property type="protein sequence ID" value="AMX03362.1"/>
    <property type="molecule type" value="Genomic_DNA"/>
</dbReference>
<dbReference type="RefSeq" id="WP_067155409.1">
    <property type="nucleotide sequence ID" value="NZ_CP014864.1"/>
</dbReference>
<dbReference type="OrthoDB" id="4408248at2"/>
<dbReference type="Proteomes" id="UP000076077">
    <property type="component" value="Chromosome"/>
</dbReference>
<dbReference type="STRING" id="252514.A3224_12920"/>